<dbReference type="RefSeq" id="XP_045952169.1">
    <property type="nucleotide sequence ID" value="XM_046104229.1"/>
</dbReference>
<protein>
    <submittedName>
        <fullName evidence="3">Uncharacterized protein</fullName>
    </submittedName>
</protein>
<proteinExistence type="predicted"/>
<dbReference type="Proteomes" id="UP000758603">
    <property type="component" value="Unassembled WGS sequence"/>
</dbReference>
<feature type="transmembrane region" description="Helical" evidence="2">
    <location>
        <begin position="130"/>
        <end position="150"/>
    </location>
</feature>
<feature type="region of interest" description="Disordered" evidence="1">
    <location>
        <begin position="104"/>
        <end position="123"/>
    </location>
</feature>
<dbReference type="AlphaFoldDB" id="A0A9P8RLY1"/>
<evidence type="ECO:0000256" key="1">
    <source>
        <dbReference type="SAM" id="MobiDB-lite"/>
    </source>
</evidence>
<keyword evidence="2" id="KW-0472">Membrane</keyword>
<organism evidence="3 4">
    <name type="scientific">Truncatella angustata</name>
    <dbReference type="NCBI Taxonomy" id="152316"/>
    <lineage>
        <taxon>Eukaryota</taxon>
        <taxon>Fungi</taxon>
        <taxon>Dikarya</taxon>
        <taxon>Ascomycota</taxon>
        <taxon>Pezizomycotina</taxon>
        <taxon>Sordariomycetes</taxon>
        <taxon>Xylariomycetidae</taxon>
        <taxon>Amphisphaeriales</taxon>
        <taxon>Sporocadaceae</taxon>
        <taxon>Truncatella</taxon>
    </lineage>
</organism>
<keyword evidence="4" id="KW-1185">Reference proteome</keyword>
<gene>
    <name evidence="3" type="ORF">BKA67DRAFT_586020</name>
</gene>
<feature type="compositionally biased region" description="Polar residues" evidence="1">
    <location>
        <begin position="112"/>
        <end position="123"/>
    </location>
</feature>
<evidence type="ECO:0000256" key="2">
    <source>
        <dbReference type="SAM" id="Phobius"/>
    </source>
</evidence>
<evidence type="ECO:0000313" key="4">
    <source>
        <dbReference type="Proteomes" id="UP000758603"/>
    </source>
</evidence>
<dbReference type="EMBL" id="JAGPXC010000011">
    <property type="protein sequence ID" value="KAH6645655.1"/>
    <property type="molecule type" value="Genomic_DNA"/>
</dbReference>
<name>A0A9P8RLY1_9PEZI</name>
<keyword evidence="2" id="KW-1133">Transmembrane helix</keyword>
<sequence length="154" mass="16837">MLSKTSYLQLVEYAKFVLPQTNVRAALSTISMLPGRSQNAATTFVSGTTQNSQPGGFQPQHLHRPAPIVFQPTRTGSSSNEHYWLMSLPQYGNYGAITTTSPRTARNKIQPPEQSSWSNQSRTSNGNDSLVLLLLLFMSALIGYGVYIVAVGKT</sequence>
<comment type="caution">
    <text evidence="3">The sequence shown here is derived from an EMBL/GenBank/DDBJ whole genome shotgun (WGS) entry which is preliminary data.</text>
</comment>
<dbReference type="GeneID" id="70133120"/>
<evidence type="ECO:0000313" key="3">
    <source>
        <dbReference type="EMBL" id="KAH6645655.1"/>
    </source>
</evidence>
<reference evidence="3" key="1">
    <citation type="journal article" date="2021" name="Nat. Commun.">
        <title>Genetic determinants of endophytism in the Arabidopsis root mycobiome.</title>
        <authorList>
            <person name="Mesny F."/>
            <person name="Miyauchi S."/>
            <person name="Thiergart T."/>
            <person name="Pickel B."/>
            <person name="Atanasova L."/>
            <person name="Karlsson M."/>
            <person name="Huettel B."/>
            <person name="Barry K.W."/>
            <person name="Haridas S."/>
            <person name="Chen C."/>
            <person name="Bauer D."/>
            <person name="Andreopoulos W."/>
            <person name="Pangilinan J."/>
            <person name="LaButti K."/>
            <person name="Riley R."/>
            <person name="Lipzen A."/>
            <person name="Clum A."/>
            <person name="Drula E."/>
            <person name="Henrissat B."/>
            <person name="Kohler A."/>
            <person name="Grigoriev I.V."/>
            <person name="Martin F.M."/>
            <person name="Hacquard S."/>
        </authorList>
    </citation>
    <scope>NUCLEOTIDE SEQUENCE</scope>
    <source>
        <strain evidence="3">MPI-SDFR-AT-0073</strain>
    </source>
</reference>
<accession>A0A9P8RLY1</accession>
<keyword evidence="2" id="KW-0812">Transmembrane</keyword>